<dbReference type="GeneID" id="43590359"/>
<dbReference type="PANTHER" id="PTHR43341:SF15">
    <property type="entry name" value="GENERAL AMINO ACID PERMEASE AGP2"/>
    <property type="match status" value="1"/>
</dbReference>
<sequence length="547" mass="59932">MNVDSPNIVNENNSSKGDLTYDAVAPVGDVSPITSNAHRGLRMRHLQLIAISGAIGSSIFVSIGGPLTEGPLALLIGVSIWSTVIWAVSNFLVELSTLLPVDGGFVTYATRFLDPALGFALGWNYFITQVALICNELTAFNVLVEYWAPDLNPAVCISAGLAGLLAVQVVNVRVYGETEFWISIFKIFMIIGAFLFTFITMLGGNPLHDRYGFRFWRDPGLFAGETAKDRAYGVWHALQWGAYGIVGPDYIALVAGETKDPRRVLPKAYRSTIYRILAFYVGGALAAGINAPYNDPDLLGASKTTRSPYVINMTRLGIPILPSILTAGLLLALFSSASSMAFAASRTLYSLGLQHQAPRFVTRTNKYGLPYVCVLITLSLSCLSYLAVSSGTSTVLSWLINLTTATQLVTWIVIAATFLRFRIGMKAQGLGLDWLPARGLFPRACAWYTLVWSIFALVFSGYSFFGPGEFDVPDFLFTYGAVFIFIACFIGWKIKGIRHSRQLFGIPPTEMDFQTGLAEIEALTYAAEEKRVGQPRSRLQRLNDKVF</sequence>
<dbReference type="PANTHER" id="PTHR43341">
    <property type="entry name" value="AMINO ACID PERMEASE"/>
    <property type="match status" value="1"/>
</dbReference>
<evidence type="ECO:0000256" key="2">
    <source>
        <dbReference type="ARBA" id="ARBA00022692"/>
    </source>
</evidence>
<dbReference type="InterPro" id="IPR050524">
    <property type="entry name" value="APC_YAT"/>
</dbReference>
<protein>
    <submittedName>
        <fullName evidence="5">Uncharacterized protein</fullName>
    </submittedName>
</protein>
<reference evidence="5" key="1">
    <citation type="submission" date="2017-08" db="EMBL/GenBank/DDBJ databases">
        <authorList>
            <person name="Cuomo C."/>
            <person name="Billmyre B."/>
            <person name="Heitman J."/>
        </authorList>
    </citation>
    <scope>NUCLEOTIDE SEQUENCE</scope>
    <source>
        <strain evidence="5">CBS 12478</strain>
    </source>
</reference>
<proteinExistence type="predicted"/>
<dbReference type="Gene3D" id="1.20.1740.10">
    <property type="entry name" value="Amino acid/polyamine transporter I"/>
    <property type="match status" value="1"/>
</dbReference>
<accession>A0A5M6BW43</accession>
<evidence type="ECO:0000256" key="3">
    <source>
        <dbReference type="ARBA" id="ARBA00022989"/>
    </source>
</evidence>
<evidence type="ECO:0000256" key="4">
    <source>
        <dbReference type="ARBA" id="ARBA00023136"/>
    </source>
</evidence>
<dbReference type="PIRSF" id="PIRSF006060">
    <property type="entry name" value="AA_transporter"/>
    <property type="match status" value="1"/>
</dbReference>
<dbReference type="Pfam" id="PF00324">
    <property type="entry name" value="AA_permease"/>
    <property type="match status" value="1"/>
</dbReference>
<organism evidence="5 6">
    <name type="scientific">Kwoniella shandongensis</name>
    <dbReference type="NCBI Taxonomy" id="1734106"/>
    <lineage>
        <taxon>Eukaryota</taxon>
        <taxon>Fungi</taxon>
        <taxon>Dikarya</taxon>
        <taxon>Basidiomycota</taxon>
        <taxon>Agaricomycotina</taxon>
        <taxon>Tremellomycetes</taxon>
        <taxon>Tremellales</taxon>
        <taxon>Cryptococcaceae</taxon>
        <taxon>Kwoniella</taxon>
    </lineage>
</organism>
<evidence type="ECO:0000313" key="5">
    <source>
        <dbReference type="EMBL" id="WWD16932.1"/>
    </source>
</evidence>
<comment type="subcellular location">
    <subcellularLocation>
        <location evidence="1">Membrane</location>
        <topology evidence="1">Multi-pass membrane protein</topology>
    </subcellularLocation>
</comment>
<dbReference type="OrthoDB" id="10062876at2759"/>
<dbReference type="RefSeq" id="XP_031859419.1">
    <property type="nucleotide sequence ID" value="XM_032006206.1"/>
</dbReference>
<evidence type="ECO:0000256" key="1">
    <source>
        <dbReference type="ARBA" id="ARBA00004141"/>
    </source>
</evidence>
<evidence type="ECO:0000313" key="6">
    <source>
        <dbReference type="Proteomes" id="UP000322225"/>
    </source>
</evidence>
<dbReference type="KEGG" id="ksn:43590359"/>
<dbReference type="GO" id="GO:0015171">
    <property type="term" value="F:amino acid transmembrane transporter activity"/>
    <property type="evidence" value="ECO:0007669"/>
    <property type="project" value="TreeGrafter"/>
</dbReference>
<dbReference type="InterPro" id="IPR004841">
    <property type="entry name" value="AA-permease/SLC12A_dom"/>
</dbReference>
<name>A0A5M6BW43_9TREE</name>
<keyword evidence="4" id="KW-0472">Membrane</keyword>
<keyword evidence="3" id="KW-1133">Transmembrane helix</keyword>
<dbReference type="EMBL" id="CP144053">
    <property type="protein sequence ID" value="WWD16932.1"/>
    <property type="molecule type" value="Genomic_DNA"/>
</dbReference>
<dbReference type="GO" id="GO:0016020">
    <property type="term" value="C:membrane"/>
    <property type="evidence" value="ECO:0007669"/>
    <property type="project" value="UniProtKB-SubCell"/>
</dbReference>
<gene>
    <name evidence="5" type="ORF">CI109_101364</name>
</gene>
<keyword evidence="6" id="KW-1185">Reference proteome</keyword>
<reference evidence="5" key="2">
    <citation type="submission" date="2024-01" db="EMBL/GenBank/DDBJ databases">
        <title>Comparative genomics of Cryptococcus and Kwoniella reveals pathogenesis evolution and contrasting modes of karyotype evolution via chromosome fusion or intercentromeric recombination.</title>
        <authorList>
            <person name="Coelho M.A."/>
            <person name="David-Palma M."/>
            <person name="Shea T."/>
            <person name="Bowers K."/>
            <person name="McGinley-Smith S."/>
            <person name="Mohammad A.W."/>
            <person name="Gnirke A."/>
            <person name="Yurkov A.M."/>
            <person name="Nowrousian M."/>
            <person name="Sun S."/>
            <person name="Cuomo C.A."/>
            <person name="Heitman J."/>
        </authorList>
    </citation>
    <scope>NUCLEOTIDE SEQUENCE</scope>
    <source>
        <strain evidence="5">CBS 12478</strain>
    </source>
</reference>
<keyword evidence="2" id="KW-0812">Transmembrane</keyword>
<dbReference type="AlphaFoldDB" id="A0A5M6BW43"/>
<dbReference type="Proteomes" id="UP000322225">
    <property type="component" value="Chromosome 3"/>
</dbReference>